<dbReference type="EMBL" id="CP113520">
    <property type="protein sequence ID" value="WAJ29620.1"/>
    <property type="molecule type" value="Genomic_DNA"/>
</dbReference>
<keyword evidence="2" id="KW-1185">Reference proteome</keyword>
<evidence type="ECO:0000313" key="2">
    <source>
        <dbReference type="Proteomes" id="UP001163223"/>
    </source>
</evidence>
<gene>
    <name evidence="1" type="ORF">OXU80_05130</name>
</gene>
<evidence type="ECO:0000313" key="1">
    <source>
        <dbReference type="EMBL" id="WAJ29620.1"/>
    </source>
</evidence>
<dbReference type="Proteomes" id="UP001163223">
    <property type="component" value="Chromosome"/>
</dbReference>
<accession>A0ACD4NRN2</accession>
<organism evidence="1 2">
    <name type="scientific">Antarcticirhabdus aurantiaca</name>
    <dbReference type="NCBI Taxonomy" id="2606717"/>
    <lineage>
        <taxon>Bacteria</taxon>
        <taxon>Pseudomonadati</taxon>
        <taxon>Pseudomonadota</taxon>
        <taxon>Alphaproteobacteria</taxon>
        <taxon>Hyphomicrobiales</taxon>
        <taxon>Aurantimonadaceae</taxon>
        <taxon>Antarcticirhabdus</taxon>
    </lineage>
</organism>
<name>A0ACD4NRN2_9HYPH</name>
<reference evidence="1" key="1">
    <citation type="submission" date="2022-11" db="EMBL/GenBank/DDBJ databases">
        <title>beta-Carotene-producing bacterium, Jeongeuplla avenae sp. nov., alleviates the salt stress of Arabidopsis seedlings.</title>
        <authorList>
            <person name="Jiang L."/>
            <person name="Lee J."/>
        </authorList>
    </citation>
    <scope>NUCLEOTIDE SEQUENCE</scope>
    <source>
        <strain evidence="1">DY_R2A_6</strain>
    </source>
</reference>
<sequence length="193" mass="20899">MAGFTGRKTRLRGEKPGKPPVLAVRPAPGAGRPSRGILQAGPHRIPCALGRGGVTAFKREGDGGTPIARMRILSAFRRRGRLPGLAVSLPVRWVDPARDGWCDAPSHPAYNRPVRLPFAASHETLARADRLYDCGLVLDWNVSARARHRGSAIFLHIAKAGYRPTEGCVALHPRDLLRIAPLLRPGVALIVSR</sequence>
<proteinExistence type="predicted"/>
<protein>
    <submittedName>
        <fullName evidence="1">L,D-transpeptidase family protein</fullName>
    </submittedName>
</protein>